<evidence type="ECO:0000313" key="2">
    <source>
        <dbReference type="Proteomes" id="UP000324222"/>
    </source>
</evidence>
<sequence length="68" mass="7222">MQENVILMAVAAQVTNGGGGQGAPRSLCLQPRRPKILHKSTIVTQAYIDIQIVLHSSPSYTSSTSAND</sequence>
<accession>A0A5B7JPR1</accession>
<gene>
    <name evidence="1" type="ORF">E2C01_094172</name>
</gene>
<keyword evidence="2" id="KW-1185">Reference proteome</keyword>
<dbReference type="Proteomes" id="UP000324222">
    <property type="component" value="Unassembled WGS sequence"/>
</dbReference>
<proteinExistence type="predicted"/>
<protein>
    <submittedName>
        <fullName evidence="1">Uncharacterized protein</fullName>
    </submittedName>
</protein>
<reference evidence="1 2" key="1">
    <citation type="submission" date="2019-05" db="EMBL/GenBank/DDBJ databases">
        <title>Another draft genome of Portunus trituberculatus and its Hox gene families provides insights of decapod evolution.</title>
        <authorList>
            <person name="Jeong J.-H."/>
            <person name="Song I."/>
            <person name="Kim S."/>
            <person name="Choi T."/>
            <person name="Kim D."/>
            <person name="Ryu S."/>
            <person name="Kim W."/>
        </authorList>
    </citation>
    <scope>NUCLEOTIDE SEQUENCE [LARGE SCALE GENOMIC DNA]</scope>
    <source>
        <tissue evidence="1">Muscle</tissue>
    </source>
</reference>
<dbReference type="AlphaFoldDB" id="A0A5B7JPR1"/>
<organism evidence="1 2">
    <name type="scientific">Portunus trituberculatus</name>
    <name type="common">Swimming crab</name>
    <name type="synonym">Neptunus trituberculatus</name>
    <dbReference type="NCBI Taxonomy" id="210409"/>
    <lineage>
        <taxon>Eukaryota</taxon>
        <taxon>Metazoa</taxon>
        <taxon>Ecdysozoa</taxon>
        <taxon>Arthropoda</taxon>
        <taxon>Crustacea</taxon>
        <taxon>Multicrustacea</taxon>
        <taxon>Malacostraca</taxon>
        <taxon>Eumalacostraca</taxon>
        <taxon>Eucarida</taxon>
        <taxon>Decapoda</taxon>
        <taxon>Pleocyemata</taxon>
        <taxon>Brachyura</taxon>
        <taxon>Eubrachyura</taxon>
        <taxon>Portunoidea</taxon>
        <taxon>Portunidae</taxon>
        <taxon>Portuninae</taxon>
        <taxon>Portunus</taxon>
    </lineage>
</organism>
<comment type="caution">
    <text evidence="1">The sequence shown here is derived from an EMBL/GenBank/DDBJ whole genome shotgun (WGS) entry which is preliminary data.</text>
</comment>
<evidence type="ECO:0000313" key="1">
    <source>
        <dbReference type="EMBL" id="MPC98790.1"/>
    </source>
</evidence>
<name>A0A5B7JPR1_PORTR</name>
<dbReference type="EMBL" id="VSRR010115596">
    <property type="protein sequence ID" value="MPC98790.1"/>
    <property type="molecule type" value="Genomic_DNA"/>
</dbReference>